<dbReference type="AlphaFoldDB" id="T0YUN8"/>
<name>T0YUN8_9ZZZZ</name>
<sequence length="164" mass="18073">QDFDAFYRQRSPETAAGAVLVAAVDGKGIPMVKPDGAPQPSVRRTKGQKANRKRMATVATVFTRAPWVRTPQQVVESLFRTRQPSTADSPAPPRAENKRVWASLLKGKTAVIQEVAQEIERRDPGVAKTRVALSDGEQALQILVERILGVTSILDLLHVLEKLW</sequence>
<comment type="caution">
    <text evidence="1">The sequence shown here is derived from an EMBL/GenBank/DDBJ whole genome shotgun (WGS) entry which is preliminary data.</text>
</comment>
<feature type="non-terminal residue" evidence="1">
    <location>
        <position position="164"/>
    </location>
</feature>
<dbReference type="EMBL" id="AUZY01010254">
    <property type="protein sequence ID" value="EQD39336.1"/>
    <property type="molecule type" value="Genomic_DNA"/>
</dbReference>
<organism evidence="1">
    <name type="scientific">mine drainage metagenome</name>
    <dbReference type="NCBI Taxonomy" id="410659"/>
    <lineage>
        <taxon>unclassified sequences</taxon>
        <taxon>metagenomes</taxon>
        <taxon>ecological metagenomes</taxon>
    </lineage>
</organism>
<accession>T0YUN8</accession>
<gene>
    <name evidence="1" type="ORF">B1B_15408</name>
</gene>
<reference evidence="1" key="2">
    <citation type="journal article" date="2014" name="ISME J.">
        <title>Microbial stratification in low pH oxic and suboxic macroscopic growths along an acid mine drainage.</title>
        <authorList>
            <person name="Mendez-Garcia C."/>
            <person name="Mesa V."/>
            <person name="Sprenger R.R."/>
            <person name="Richter M."/>
            <person name="Diez M.S."/>
            <person name="Solano J."/>
            <person name="Bargiela R."/>
            <person name="Golyshina O.V."/>
            <person name="Manteca A."/>
            <person name="Ramos J.L."/>
            <person name="Gallego J.R."/>
            <person name="Llorente I."/>
            <person name="Martins Dos Santos V.A."/>
            <person name="Jensen O.N."/>
            <person name="Pelaez A.I."/>
            <person name="Sanchez J."/>
            <person name="Ferrer M."/>
        </authorList>
    </citation>
    <scope>NUCLEOTIDE SEQUENCE</scope>
</reference>
<proteinExistence type="predicted"/>
<evidence type="ECO:0000313" key="1">
    <source>
        <dbReference type="EMBL" id="EQD39336.1"/>
    </source>
</evidence>
<reference evidence="1" key="1">
    <citation type="submission" date="2013-08" db="EMBL/GenBank/DDBJ databases">
        <authorList>
            <person name="Mendez C."/>
            <person name="Richter M."/>
            <person name="Ferrer M."/>
            <person name="Sanchez J."/>
        </authorList>
    </citation>
    <scope>NUCLEOTIDE SEQUENCE</scope>
</reference>
<feature type="non-terminal residue" evidence="1">
    <location>
        <position position="1"/>
    </location>
</feature>
<protein>
    <submittedName>
        <fullName evidence="1">Uncharacterized protein</fullName>
    </submittedName>
</protein>